<evidence type="ECO:0000313" key="2">
    <source>
        <dbReference type="Proteomes" id="UP000054653"/>
    </source>
</evidence>
<keyword evidence="2" id="KW-1185">Reference proteome</keyword>
<proteinExistence type="predicted"/>
<sequence length="38" mass="4420">MEKKVDKLWIGSIESFVGQLRSLVNSVRWSIPFVGQER</sequence>
<reference evidence="1 2" key="1">
    <citation type="submission" date="2015-01" db="EMBL/GenBank/DDBJ databases">
        <title>Evolution of Trichinella species and genotypes.</title>
        <authorList>
            <person name="Korhonen P.K."/>
            <person name="Edoardo P."/>
            <person name="Giuseppe L.R."/>
            <person name="Gasser R.B."/>
        </authorList>
    </citation>
    <scope>NUCLEOTIDE SEQUENCE [LARGE SCALE GENOMIC DNA]</scope>
    <source>
        <strain evidence="1">ISS120</strain>
    </source>
</reference>
<comment type="caution">
    <text evidence="1">The sequence shown here is derived from an EMBL/GenBank/DDBJ whole genome shotgun (WGS) entry which is preliminary data.</text>
</comment>
<dbReference type="AlphaFoldDB" id="A0A0V0YPJ8"/>
<dbReference type="Proteomes" id="UP000054653">
    <property type="component" value="Unassembled WGS sequence"/>
</dbReference>
<name>A0A0V0YPJ8_TRIBR</name>
<organism evidence="1 2">
    <name type="scientific">Trichinella britovi</name>
    <name type="common">Parasitic roundworm</name>
    <dbReference type="NCBI Taxonomy" id="45882"/>
    <lineage>
        <taxon>Eukaryota</taxon>
        <taxon>Metazoa</taxon>
        <taxon>Ecdysozoa</taxon>
        <taxon>Nematoda</taxon>
        <taxon>Enoplea</taxon>
        <taxon>Dorylaimia</taxon>
        <taxon>Trichinellida</taxon>
        <taxon>Trichinellidae</taxon>
        <taxon>Trichinella</taxon>
    </lineage>
</organism>
<protein>
    <submittedName>
        <fullName evidence="1">Uncharacterized protein</fullName>
    </submittedName>
</protein>
<dbReference type="EMBL" id="JYDI01007736">
    <property type="protein sequence ID" value="KRY02263.1"/>
    <property type="molecule type" value="Genomic_DNA"/>
</dbReference>
<evidence type="ECO:0000313" key="1">
    <source>
        <dbReference type="EMBL" id="KRY02263.1"/>
    </source>
</evidence>
<accession>A0A0V0YPJ8</accession>
<gene>
    <name evidence="1" type="ORF">T03_17812</name>
</gene>